<dbReference type="PROSITE" id="PS51819">
    <property type="entry name" value="VOC"/>
    <property type="match status" value="1"/>
</dbReference>
<dbReference type="InterPro" id="IPR029068">
    <property type="entry name" value="Glyas_Bleomycin-R_OHBP_Dase"/>
</dbReference>
<name>X0YPG5_9ZZZZ</name>
<reference evidence="2" key="1">
    <citation type="journal article" date="2014" name="Front. Microbiol.">
        <title>High frequency of phylogenetically diverse reductive dehalogenase-homologous genes in deep subseafloor sedimentary metagenomes.</title>
        <authorList>
            <person name="Kawai M."/>
            <person name="Futagami T."/>
            <person name="Toyoda A."/>
            <person name="Takaki Y."/>
            <person name="Nishi S."/>
            <person name="Hori S."/>
            <person name="Arai W."/>
            <person name="Tsubouchi T."/>
            <person name="Morono Y."/>
            <person name="Uchiyama I."/>
            <person name="Ito T."/>
            <person name="Fujiyama A."/>
            <person name="Inagaki F."/>
            <person name="Takami H."/>
        </authorList>
    </citation>
    <scope>NUCLEOTIDE SEQUENCE</scope>
    <source>
        <strain evidence="2">Expedition CK06-06</strain>
    </source>
</reference>
<dbReference type="Gene3D" id="3.10.180.10">
    <property type="entry name" value="2,3-Dihydroxybiphenyl 1,2-Dioxygenase, domain 1"/>
    <property type="match status" value="1"/>
</dbReference>
<proteinExistence type="predicted"/>
<dbReference type="AlphaFoldDB" id="X0YPG5"/>
<feature type="non-terminal residue" evidence="2">
    <location>
        <position position="126"/>
    </location>
</feature>
<evidence type="ECO:0000259" key="1">
    <source>
        <dbReference type="PROSITE" id="PS51819"/>
    </source>
</evidence>
<comment type="caution">
    <text evidence="2">The sequence shown here is derived from an EMBL/GenBank/DDBJ whole genome shotgun (WGS) entry which is preliminary data.</text>
</comment>
<evidence type="ECO:0000313" key="2">
    <source>
        <dbReference type="EMBL" id="GAG58090.1"/>
    </source>
</evidence>
<gene>
    <name evidence="2" type="ORF">S01H4_16956</name>
</gene>
<feature type="domain" description="VOC" evidence="1">
    <location>
        <begin position="2"/>
        <end position="126"/>
    </location>
</feature>
<dbReference type="EMBL" id="BART01007449">
    <property type="protein sequence ID" value="GAG58090.1"/>
    <property type="molecule type" value="Genomic_DNA"/>
</dbReference>
<organism evidence="2">
    <name type="scientific">marine sediment metagenome</name>
    <dbReference type="NCBI Taxonomy" id="412755"/>
    <lineage>
        <taxon>unclassified sequences</taxon>
        <taxon>metagenomes</taxon>
        <taxon>ecological metagenomes</taxon>
    </lineage>
</organism>
<protein>
    <recommendedName>
        <fullName evidence="1">VOC domain-containing protein</fullName>
    </recommendedName>
</protein>
<dbReference type="InterPro" id="IPR037523">
    <property type="entry name" value="VOC_core"/>
</dbReference>
<sequence length="126" mass="14614">MKIDHVAVGSNSEQDADKFFIELLGLQKTRSFTVSADLMEKFFDVKNEQPIVRYGNSSLSFEVFITNNTEKARDNFTHPCLSIENRDEFLNKASSLGFPIIKVPRKDSDNYYLFIKDLFDNLYEIK</sequence>
<dbReference type="SUPFAM" id="SSF54593">
    <property type="entry name" value="Glyoxalase/Bleomycin resistance protein/Dihydroxybiphenyl dioxygenase"/>
    <property type="match status" value="1"/>
</dbReference>
<accession>X0YPG5</accession>